<dbReference type="SUPFAM" id="SSF103491">
    <property type="entry name" value="Preprotein translocase SecY subunit"/>
    <property type="match status" value="1"/>
</dbReference>
<dbReference type="EMBL" id="DVHC01000062">
    <property type="protein sequence ID" value="HIR59583.1"/>
    <property type="molecule type" value="Genomic_DNA"/>
</dbReference>
<dbReference type="InterPro" id="IPR030659">
    <property type="entry name" value="SecY_CS"/>
</dbReference>
<dbReference type="Gene3D" id="1.10.3370.10">
    <property type="entry name" value="SecY subunit domain"/>
    <property type="match status" value="1"/>
</dbReference>
<evidence type="ECO:0000256" key="5">
    <source>
        <dbReference type="ARBA" id="ARBA00022927"/>
    </source>
</evidence>
<dbReference type="PRINTS" id="PR00303">
    <property type="entry name" value="SECYTRNLCASE"/>
</dbReference>
<dbReference type="Pfam" id="PF00344">
    <property type="entry name" value="SecY"/>
    <property type="match status" value="1"/>
</dbReference>
<evidence type="ECO:0000256" key="9">
    <source>
        <dbReference type="ARBA" id="ARBA00039733"/>
    </source>
</evidence>
<proteinExistence type="inferred from homology"/>
<dbReference type="PROSITE" id="PS00756">
    <property type="entry name" value="SECY_2"/>
    <property type="match status" value="1"/>
</dbReference>
<dbReference type="InterPro" id="IPR026593">
    <property type="entry name" value="SecY"/>
</dbReference>
<evidence type="ECO:0000256" key="12">
    <source>
        <dbReference type="RuleBase" id="RU003484"/>
    </source>
</evidence>
<feature type="transmembrane region" description="Helical" evidence="10">
    <location>
        <begin position="111"/>
        <end position="132"/>
    </location>
</feature>
<evidence type="ECO:0000256" key="2">
    <source>
        <dbReference type="ARBA" id="ARBA00005751"/>
    </source>
</evidence>
<name>A0A9D1DVB4_9FIRM</name>
<keyword evidence="7 10" id="KW-0811">Translocation</keyword>
<dbReference type="GO" id="GO:0043952">
    <property type="term" value="P:protein transport by the Sec complex"/>
    <property type="evidence" value="ECO:0007669"/>
    <property type="project" value="UniProtKB-UniRule"/>
</dbReference>
<accession>A0A9D1DVB4</accession>
<feature type="transmembrane region" description="Helical" evidence="10">
    <location>
        <begin position="300"/>
        <end position="319"/>
    </location>
</feature>
<organism evidence="14 15">
    <name type="scientific">Candidatus Onthousia excrementipullorum</name>
    <dbReference type="NCBI Taxonomy" id="2840884"/>
    <lineage>
        <taxon>Bacteria</taxon>
        <taxon>Bacillati</taxon>
        <taxon>Bacillota</taxon>
        <taxon>Bacilli</taxon>
        <taxon>Candidatus Onthousia</taxon>
    </lineage>
</organism>
<evidence type="ECO:0000256" key="8">
    <source>
        <dbReference type="ARBA" id="ARBA00023136"/>
    </source>
</evidence>
<dbReference type="InterPro" id="IPR023201">
    <property type="entry name" value="SecY_dom_sf"/>
</dbReference>
<keyword evidence="3 10" id="KW-0813">Transport</keyword>
<feature type="transmembrane region" description="Helical" evidence="10">
    <location>
        <begin position="167"/>
        <end position="185"/>
    </location>
</feature>
<comment type="function">
    <text evidence="10 11">The central subunit of the protein translocation channel SecYEG. Consists of two halves formed by TMs 1-5 and 6-10. These two domains form a lateral gate at the front which open onto the bilayer between TMs 2 and 7, and are clamped together by SecE at the back. The channel is closed by both a pore ring composed of hydrophobic SecY resides and a short helix (helix 2A) on the extracellular side of the membrane which forms a plug. The plug probably moves laterally to allow the channel to open. The ring and the pore may move independently.</text>
</comment>
<dbReference type="GO" id="GO:0006605">
    <property type="term" value="P:protein targeting"/>
    <property type="evidence" value="ECO:0007669"/>
    <property type="project" value="UniProtKB-UniRule"/>
</dbReference>
<keyword evidence="8 10" id="KW-0472">Membrane</keyword>
<comment type="subcellular location">
    <subcellularLocation>
        <location evidence="10">Cell membrane</location>
        <topology evidence="10">Multi-pass membrane protein</topology>
    </subcellularLocation>
    <subcellularLocation>
        <location evidence="1 12">Membrane</location>
        <topology evidence="1 12">Multi-pass membrane protein</topology>
    </subcellularLocation>
</comment>
<reference evidence="14" key="1">
    <citation type="submission" date="2020-10" db="EMBL/GenBank/DDBJ databases">
        <authorList>
            <person name="Gilroy R."/>
        </authorList>
    </citation>
    <scope>NUCLEOTIDE SEQUENCE</scope>
    <source>
        <strain evidence="14">CHK184-20233</strain>
    </source>
</reference>
<feature type="transmembrane region" description="Helical" evidence="10">
    <location>
        <begin position="66"/>
        <end position="91"/>
    </location>
</feature>
<dbReference type="PIRSF" id="PIRSF004557">
    <property type="entry name" value="SecY"/>
    <property type="match status" value="1"/>
</dbReference>
<feature type="transmembrane region" description="Helical" evidence="10">
    <location>
        <begin position="257"/>
        <end position="280"/>
    </location>
</feature>
<dbReference type="GO" id="GO:0005886">
    <property type="term" value="C:plasma membrane"/>
    <property type="evidence" value="ECO:0007669"/>
    <property type="project" value="UniProtKB-SubCell"/>
</dbReference>
<feature type="transmembrane region" description="Helical" evidence="10">
    <location>
        <begin position="205"/>
        <end position="225"/>
    </location>
</feature>
<comment type="caution">
    <text evidence="14">The sequence shown here is derived from an EMBL/GenBank/DDBJ whole genome shotgun (WGS) entry which is preliminary data.</text>
</comment>
<evidence type="ECO:0000256" key="3">
    <source>
        <dbReference type="ARBA" id="ARBA00022448"/>
    </source>
</evidence>
<keyword evidence="5 10" id="KW-0653">Protein transport</keyword>
<protein>
    <recommendedName>
        <fullName evidence="9 10">Protein translocase subunit SecY</fullName>
    </recommendedName>
</protein>
<evidence type="ECO:0000256" key="10">
    <source>
        <dbReference type="HAMAP-Rule" id="MF_01465"/>
    </source>
</evidence>
<dbReference type="GO" id="GO:0065002">
    <property type="term" value="P:intracellular protein transmembrane transport"/>
    <property type="evidence" value="ECO:0007669"/>
    <property type="project" value="UniProtKB-UniRule"/>
</dbReference>
<evidence type="ECO:0000256" key="13">
    <source>
        <dbReference type="RuleBase" id="RU004349"/>
    </source>
</evidence>
<dbReference type="AlphaFoldDB" id="A0A9D1DVB4"/>
<dbReference type="HAMAP" id="MF_01465">
    <property type="entry name" value="SecY"/>
    <property type="match status" value="1"/>
</dbReference>
<evidence type="ECO:0000256" key="11">
    <source>
        <dbReference type="RuleBase" id="RU000537"/>
    </source>
</evidence>
<evidence type="ECO:0000313" key="15">
    <source>
        <dbReference type="Proteomes" id="UP000824232"/>
    </source>
</evidence>
<keyword evidence="4 10" id="KW-0812">Transmembrane</keyword>
<feature type="transmembrane region" description="Helical" evidence="10">
    <location>
        <begin position="379"/>
        <end position="401"/>
    </location>
</feature>
<gene>
    <name evidence="10 14" type="primary">secY</name>
    <name evidence="14" type="ORF">IAB38_05985</name>
</gene>
<reference evidence="14" key="2">
    <citation type="journal article" date="2021" name="PeerJ">
        <title>Extensive microbial diversity within the chicken gut microbiome revealed by metagenomics and culture.</title>
        <authorList>
            <person name="Gilroy R."/>
            <person name="Ravi A."/>
            <person name="Getino M."/>
            <person name="Pursley I."/>
            <person name="Horton D.L."/>
            <person name="Alikhan N.F."/>
            <person name="Baker D."/>
            <person name="Gharbi K."/>
            <person name="Hall N."/>
            <person name="Watson M."/>
            <person name="Adriaenssens E.M."/>
            <person name="Foster-Nyarko E."/>
            <person name="Jarju S."/>
            <person name="Secka A."/>
            <person name="Antonio M."/>
            <person name="Oren A."/>
            <person name="Chaudhuri R.R."/>
            <person name="La Ragione R."/>
            <person name="Hildebrand F."/>
            <person name="Pallen M.J."/>
        </authorList>
    </citation>
    <scope>NUCLEOTIDE SEQUENCE</scope>
    <source>
        <strain evidence="14">CHK184-20233</strain>
    </source>
</reference>
<keyword evidence="6 10" id="KW-1133">Transmembrane helix</keyword>
<dbReference type="FunFam" id="1.10.3370.10:FF:000001">
    <property type="entry name" value="Preprotein translocase subunit SecY"/>
    <property type="match status" value="1"/>
</dbReference>
<evidence type="ECO:0000256" key="6">
    <source>
        <dbReference type="ARBA" id="ARBA00022989"/>
    </source>
</evidence>
<comment type="subunit">
    <text evidence="10">Component of the Sec protein translocase complex. Heterotrimer consisting of SecY, SecE and SecG subunits. The heterotrimers can form oligomers, although 1 heterotrimer is thought to be able to translocate proteins. Interacts with the ribosome. Interacts with SecDF, and other proteins may be involved. Interacts with SecA.</text>
</comment>
<dbReference type="Proteomes" id="UP000824232">
    <property type="component" value="Unassembled WGS sequence"/>
</dbReference>
<evidence type="ECO:0000313" key="14">
    <source>
        <dbReference type="EMBL" id="HIR59583.1"/>
    </source>
</evidence>
<sequence>MPLLKQLFKPTNRDLLKRIGFTLVALAIFIIGTTIQVPGTDSITSNLGFLELVNTMGGGALQNFSIFALGVMPYITATIVMQLLGELIPYFQELNKQGHVGRQKINTYSRYMGILFAFIQGYAFSFMFLGRTASASEYLYISVVLTAGTAFLLWLGDQITRKGIGNGLSLIIMAGIIATLPQMFIDAFQGLVVFDGTAQQITLGVVKFILFAIIYFAIIVGVIFVQMAERKVPIQYANKSTAYGGNSSYVPIKVNTAGVVPVIFASSLMAIPGIIAGLINNESFSLFVSNYLTYTTPVGFIIYVIFIFLFGFVYTYMIFKPEDFAKNLQESGGYIPGIRPGNETKTYLSKVLTRITCLGSVFLAIIVALPIIFSNVTSLPTSVSIGGTGLLIVVGVALETYKQIEGSLLSRNYKKGYSRR</sequence>
<feature type="transmembrane region" description="Helical" evidence="10">
    <location>
        <begin position="21"/>
        <end position="39"/>
    </location>
</feature>
<keyword evidence="10" id="KW-1003">Cell membrane</keyword>
<dbReference type="InterPro" id="IPR002208">
    <property type="entry name" value="SecY/SEC61-alpha"/>
</dbReference>
<evidence type="ECO:0000256" key="1">
    <source>
        <dbReference type="ARBA" id="ARBA00004141"/>
    </source>
</evidence>
<evidence type="ECO:0000256" key="7">
    <source>
        <dbReference type="ARBA" id="ARBA00023010"/>
    </source>
</evidence>
<feature type="transmembrane region" description="Helical" evidence="10">
    <location>
        <begin position="138"/>
        <end position="155"/>
    </location>
</feature>
<dbReference type="PANTHER" id="PTHR10906">
    <property type="entry name" value="SECY/SEC61-ALPHA FAMILY MEMBER"/>
    <property type="match status" value="1"/>
</dbReference>
<evidence type="ECO:0000256" key="4">
    <source>
        <dbReference type="ARBA" id="ARBA00022692"/>
    </source>
</evidence>
<dbReference type="NCBIfam" id="TIGR00967">
    <property type="entry name" value="3a0501s007"/>
    <property type="match status" value="1"/>
</dbReference>
<feature type="transmembrane region" description="Helical" evidence="10">
    <location>
        <begin position="351"/>
        <end position="373"/>
    </location>
</feature>
<dbReference type="PROSITE" id="PS00755">
    <property type="entry name" value="SECY_1"/>
    <property type="match status" value="1"/>
</dbReference>
<comment type="similarity">
    <text evidence="2 10 13">Belongs to the SecY/SEC61-alpha family.</text>
</comment>